<feature type="transmembrane region" description="Helical" evidence="9">
    <location>
        <begin position="81"/>
        <end position="103"/>
    </location>
</feature>
<dbReference type="GO" id="GO:0022857">
    <property type="term" value="F:transmembrane transporter activity"/>
    <property type="evidence" value="ECO:0007669"/>
    <property type="project" value="InterPro"/>
</dbReference>
<feature type="transmembrane region" description="Helical" evidence="9">
    <location>
        <begin position="386"/>
        <end position="408"/>
    </location>
</feature>
<evidence type="ECO:0000256" key="8">
    <source>
        <dbReference type="PROSITE-ProRule" id="PRU00282"/>
    </source>
</evidence>
<feature type="transmembrane region" description="Helical" evidence="9">
    <location>
        <begin position="217"/>
        <end position="238"/>
    </location>
</feature>
<comment type="similarity">
    <text evidence="2">Belongs to the mitochondrial carrier (TC 2.A.29) family.</text>
</comment>
<feature type="transmembrane region" description="Helical" evidence="9">
    <location>
        <begin position="327"/>
        <end position="348"/>
    </location>
</feature>
<feature type="transmembrane region" description="Helical" evidence="9">
    <location>
        <begin position="444"/>
        <end position="460"/>
    </location>
</feature>
<feature type="transmembrane region" description="Helical" evidence="9">
    <location>
        <begin position="115"/>
        <end position="136"/>
    </location>
</feature>
<dbReference type="PROSITE" id="PS50920">
    <property type="entry name" value="SOLCAR"/>
    <property type="match status" value="1"/>
</dbReference>
<evidence type="ECO:0000256" key="1">
    <source>
        <dbReference type="ARBA" id="ARBA00004141"/>
    </source>
</evidence>
<dbReference type="InterPro" id="IPR018108">
    <property type="entry name" value="MCP_transmembrane"/>
</dbReference>
<gene>
    <name evidence="10" type="primary">ucpB</name>
    <name evidence="10" type="ORF">SNAT2548_LOCUS33485</name>
</gene>
<feature type="transmembrane region" description="Helical" evidence="9">
    <location>
        <begin position="511"/>
        <end position="535"/>
    </location>
</feature>
<dbReference type="InterPro" id="IPR001958">
    <property type="entry name" value="Tet-R_TetA/multi-R_MdtG-like"/>
</dbReference>
<evidence type="ECO:0000256" key="7">
    <source>
        <dbReference type="ARBA" id="ARBA00023136"/>
    </source>
</evidence>
<keyword evidence="5" id="KW-0677">Repeat</keyword>
<dbReference type="Gene3D" id="1.20.1720.10">
    <property type="entry name" value="Multidrug resistance protein D"/>
    <property type="match status" value="1"/>
</dbReference>
<dbReference type="PANTHER" id="PTHR45667">
    <property type="entry name" value="S-ADENOSYLMETHIONINE MITOCHONDRIAL CARRIER PROTEIN"/>
    <property type="match status" value="1"/>
</dbReference>
<keyword evidence="7 8" id="KW-0472">Membrane</keyword>
<evidence type="ECO:0000256" key="4">
    <source>
        <dbReference type="ARBA" id="ARBA00022692"/>
    </source>
</evidence>
<feature type="transmembrane region" description="Helical" evidence="9">
    <location>
        <begin position="480"/>
        <end position="499"/>
    </location>
</feature>
<keyword evidence="3" id="KW-0813">Transport</keyword>
<dbReference type="PRINTS" id="PR01035">
    <property type="entry name" value="TCRTETA"/>
</dbReference>
<dbReference type="EMBL" id="CAJNDS010002759">
    <property type="protein sequence ID" value="CAE7587550.1"/>
    <property type="molecule type" value="Genomic_DNA"/>
</dbReference>
<reference evidence="10" key="1">
    <citation type="submission" date="2021-02" db="EMBL/GenBank/DDBJ databases">
        <authorList>
            <person name="Dougan E. K."/>
            <person name="Rhodes N."/>
            <person name="Thang M."/>
            <person name="Chan C."/>
        </authorList>
    </citation>
    <scope>NUCLEOTIDE SEQUENCE</scope>
</reference>
<dbReference type="SUPFAM" id="SSF103506">
    <property type="entry name" value="Mitochondrial carrier"/>
    <property type="match status" value="1"/>
</dbReference>
<dbReference type="AlphaFoldDB" id="A0A812UUR4"/>
<dbReference type="InterPro" id="IPR023395">
    <property type="entry name" value="MCP_dom_sf"/>
</dbReference>
<feature type="transmembrane region" description="Helical" evidence="9">
    <location>
        <begin position="607"/>
        <end position="628"/>
    </location>
</feature>
<keyword evidence="6 9" id="KW-1133">Transmembrane helix</keyword>
<dbReference type="Pfam" id="PF00153">
    <property type="entry name" value="Mito_carr"/>
    <property type="match status" value="1"/>
</dbReference>
<dbReference type="OrthoDB" id="409586at2759"/>
<dbReference type="SUPFAM" id="SSF103473">
    <property type="entry name" value="MFS general substrate transporter"/>
    <property type="match status" value="1"/>
</dbReference>
<feature type="repeat" description="Solcar" evidence="8">
    <location>
        <begin position="215"/>
        <end position="310"/>
    </location>
</feature>
<comment type="caution">
    <text evidence="10">The sequence shown here is derived from an EMBL/GenBank/DDBJ whole genome shotgun (WGS) entry which is preliminary data.</text>
</comment>
<keyword evidence="4 8" id="KW-0812">Transmembrane</keyword>
<evidence type="ECO:0000256" key="5">
    <source>
        <dbReference type="ARBA" id="ARBA00022737"/>
    </source>
</evidence>
<evidence type="ECO:0000256" key="9">
    <source>
        <dbReference type="SAM" id="Phobius"/>
    </source>
</evidence>
<dbReference type="Proteomes" id="UP000604046">
    <property type="component" value="Unassembled WGS sequence"/>
</dbReference>
<evidence type="ECO:0000313" key="11">
    <source>
        <dbReference type="Proteomes" id="UP000604046"/>
    </source>
</evidence>
<evidence type="ECO:0000256" key="3">
    <source>
        <dbReference type="ARBA" id="ARBA00022448"/>
    </source>
</evidence>
<sequence>MAGPSFWEICGQAFDTAAVSMADPLVQQQATEGAVLRAHAAFVAYPLDVLKTQVQSGHPRYSRLSSLPCLMKDYKLRIFRGYPGVGANSFIMGALMFGGYRFFDNFWALNRVPDYWRPAIAGASIGALCGFVATPLEQIKTIMALQESWLKEKKIQSRIYPSVLQGAWQAPWRLKFYAATPLVIRTALFDGQLFFYNSRLRAWVSQDGVERSSSTRFLVSTVGFMFAGLIAATVNYPFDRVKGLMMGEAYQAVALSGEGALAQRSTLGTFRSICQKHGVLGLFRGLPTRSMLHATVWCCVGLGREVLASKLSSLSVLFVYYFRWPFYFFYVGSLLEAFFPSSVLYTIWAMDMTDEEDRPTFFGIITATTILESAVAPLVGTAVTNQAIILDLMVLFKLGAVLVAIFMLPESKGSHAAGGSGESSAGMSYLECSKRLLKDPTSRTVLILVLVSSAVTRGMADVSGQYNKDVFGMTSRLRATLSLIGVASGLFCNLVLLRLMKKRLSTKRQVLISMTAGMISVLLALFGRSLAPLYFAKILEGLTSLLGTFISVLKVNVAQTSGIPAGTVLGLFESASELTSLVGPPIFTAVFVASLKPVFWGQKFPQLVWVVAFFLDACVFQLLCLIPTPAFEGWQPSESSGSLMSFPV</sequence>
<accession>A0A812UUR4</accession>
<dbReference type="InterPro" id="IPR036259">
    <property type="entry name" value="MFS_trans_sf"/>
</dbReference>
<dbReference type="Gene3D" id="1.50.40.10">
    <property type="entry name" value="Mitochondrial carrier domain"/>
    <property type="match status" value="1"/>
</dbReference>
<name>A0A812UUR4_9DINO</name>
<keyword evidence="11" id="KW-1185">Reference proteome</keyword>
<protein>
    <submittedName>
        <fullName evidence="10">UcpB protein</fullName>
    </submittedName>
</protein>
<evidence type="ECO:0000256" key="2">
    <source>
        <dbReference type="ARBA" id="ARBA00006375"/>
    </source>
</evidence>
<organism evidence="10 11">
    <name type="scientific">Symbiodinium natans</name>
    <dbReference type="NCBI Taxonomy" id="878477"/>
    <lineage>
        <taxon>Eukaryota</taxon>
        <taxon>Sar</taxon>
        <taxon>Alveolata</taxon>
        <taxon>Dinophyceae</taxon>
        <taxon>Suessiales</taxon>
        <taxon>Symbiodiniaceae</taxon>
        <taxon>Symbiodinium</taxon>
    </lineage>
</organism>
<proteinExistence type="inferred from homology"/>
<dbReference type="GO" id="GO:0016020">
    <property type="term" value="C:membrane"/>
    <property type="evidence" value="ECO:0007669"/>
    <property type="project" value="UniProtKB-SubCell"/>
</dbReference>
<feature type="transmembrane region" description="Helical" evidence="9">
    <location>
        <begin position="360"/>
        <end position="380"/>
    </location>
</feature>
<evidence type="ECO:0000313" key="10">
    <source>
        <dbReference type="EMBL" id="CAE7587550.1"/>
    </source>
</evidence>
<evidence type="ECO:0000256" key="6">
    <source>
        <dbReference type="ARBA" id="ARBA00022989"/>
    </source>
</evidence>
<feature type="transmembrane region" description="Helical" evidence="9">
    <location>
        <begin position="578"/>
        <end position="595"/>
    </location>
</feature>
<comment type="subcellular location">
    <subcellularLocation>
        <location evidence="1">Membrane</location>
        <topology evidence="1">Multi-pass membrane protein</topology>
    </subcellularLocation>
</comment>